<evidence type="ECO:0000313" key="1">
    <source>
        <dbReference type="EMBL" id="CAL5218802.1"/>
    </source>
</evidence>
<protein>
    <submittedName>
        <fullName evidence="1">G526 protein</fullName>
    </submittedName>
</protein>
<name>A0ABP1FMM1_9CHLO</name>
<sequence length="231" mass="25515">MQLAAVEVLKGTSLMEHQELPVAQQAALHAAQEAQDAEAPRLHGHAQTLSERETALQAAQQAQSEEAALLQRLALSLSQQDSSHQITQRAQSVGAVRLQQLAKSLSERETALQATQKAQSEEAARLQRLALSLSQQERAQLYVRLEAEFFIQDALQKQAGMAQHLADKESTLKHQAAQQLQTKKQLKVRSDRASAREDTLRMCREQLSVMAAALTEKEAELALRESAVAER</sequence>
<proteinExistence type="predicted"/>
<organism evidence="1 2">
    <name type="scientific">Coccomyxa viridis</name>
    <dbReference type="NCBI Taxonomy" id="1274662"/>
    <lineage>
        <taxon>Eukaryota</taxon>
        <taxon>Viridiplantae</taxon>
        <taxon>Chlorophyta</taxon>
        <taxon>core chlorophytes</taxon>
        <taxon>Trebouxiophyceae</taxon>
        <taxon>Trebouxiophyceae incertae sedis</taxon>
        <taxon>Coccomyxaceae</taxon>
        <taxon>Coccomyxa</taxon>
    </lineage>
</organism>
<comment type="caution">
    <text evidence="1">The sequence shown here is derived from an EMBL/GenBank/DDBJ whole genome shotgun (WGS) entry which is preliminary data.</text>
</comment>
<keyword evidence="2" id="KW-1185">Reference proteome</keyword>
<dbReference type="EMBL" id="CAXHTA020000001">
    <property type="protein sequence ID" value="CAL5218802.1"/>
    <property type="molecule type" value="Genomic_DNA"/>
</dbReference>
<reference evidence="1 2" key="1">
    <citation type="submission" date="2024-06" db="EMBL/GenBank/DDBJ databases">
        <authorList>
            <person name="Kraege A."/>
            <person name="Thomma B."/>
        </authorList>
    </citation>
    <scope>NUCLEOTIDE SEQUENCE [LARGE SCALE GENOMIC DNA]</scope>
</reference>
<evidence type="ECO:0000313" key="2">
    <source>
        <dbReference type="Proteomes" id="UP001497392"/>
    </source>
</evidence>
<gene>
    <name evidence="1" type="primary">g526</name>
    <name evidence="1" type="ORF">VP750_LOCUS461</name>
</gene>
<dbReference type="Proteomes" id="UP001497392">
    <property type="component" value="Unassembled WGS sequence"/>
</dbReference>
<accession>A0ABP1FMM1</accession>